<reference evidence="1 2" key="1">
    <citation type="submission" date="2006-10" db="EMBL/GenBank/DDBJ databases">
        <title>Complete sequence of chromosome of Pelobacter propionicus DSM 2379.</title>
        <authorList>
            <consortium name="US DOE Joint Genome Institute"/>
            <person name="Copeland A."/>
            <person name="Lucas S."/>
            <person name="Lapidus A."/>
            <person name="Barry K."/>
            <person name="Detter J.C."/>
            <person name="Glavina del Rio T."/>
            <person name="Hammon N."/>
            <person name="Israni S."/>
            <person name="Dalin E."/>
            <person name="Tice H."/>
            <person name="Pitluck S."/>
            <person name="Saunders E."/>
            <person name="Brettin T."/>
            <person name="Bruce D."/>
            <person name="Han C."/>
            <person name="Tapia R."/>
            <person name="Schmutz J."/>
            <person name="Larimer F."/>
            <person name="Land M."/>
            <person name="Hauser L."/>
            <person name="Kyrpides N."/>
            <person name="Kim E."/>
            <person name="Lovley D."/>
            <person name="Richardson P."/>
        </authorList>
    </citation>
    <scope>NUCLEOTIDE SEQUENCE [LARGE SCALE GENOMIC DNA]</scope>
    <source>
        <strain evidence="2">DSM 2379 / NBRC 103807 / OttBd1</strain>
    </source>
</reference>
<dbReference type="Gene3D" id="2.10.290.10">
    <property type="entry name" value="YfgJ-like"/>
    <property type="match status" value="1"/>
</dbReference>
<dbReference type="InterPro" id="IPR010807">
    <property type="entry name" value="YfgJ-like"/>
</dbReference>
<dbReference type="AlphaFoldDB" id="A1AM98"/>
<protein>
    <submittedName>
        <fullName evidence="1">Uncharacterized protein</fullName>
    </submittedName>
</protein>
<organism evidence="1 2">
    <name type="scientific">Pelobacter propionicus (strain DSM 2379 / NBRC 103807 / OttBd1)</name>
    <dbReference type="NCBI Taxonomy" id="338966"/>
    <lineage>
        <taxon>Bacteria</taxon>
        <taxon>Pseudomonadati</taxon>
        <taxon>Thermodesulfobacteriota</taxon>
        <taxon>Desulfuromonadia</taxon>
        <taxon>Desulfuromonadales</taxon>
        <taxon>Desulfuromonadaceae</taxon>
        <taxon>Pelobacter</taxon>
    </lineage>
</organism>
<dbReference type="Proteomes" id="UP000006732">
    <property type="component" value="Chromosome"/>
</dbReference>
<dbReference type="Pfam" id="PF07191">
    <property type="entry name" value="Zn_ribbon_6"/>
    <property type="match status" value="1"/>
</dbReference>
<accession>A1AM98</accession>
<dbReference type="SUPFAM" id="SSF161187">
    <property type="entry name" value="YfgJ-like"/>
    <property type="match status" value="1"/>
</dbReference>
<sequence>MIMPAFPWLSRFPLGRYSRVPHHNHQGRPMLRKLCQECDTEISRTYTTDGFSYTCQACGETAFVEVDMEPYCPDCGERVEFCVKCSAGFFCNSCRAMISSKRIVWKKA</sequence>
<dbReference type="EMBL" id="CP000482">
    <property type="protein sequence ID" value="ABK98468.1"/>
    <property type="molecule type" value="Genomic_DNA"/>
</dbReference>
<dbReference type="InterPro" id="IPR029037">
    <property type="entry name" value="DUF1407/YfgJ-like_sf"/>
</dbReference>
<name>A1AM98_PELPD</name>
<keyword evidence="2" id="KW-1185">Reference proteome</keyword>
<evidence type="ECO:0000313" key="2">
    <source>
        <dbReference type="Proteomes" id="UP000006732"/>
    </source>
</evidence>
<dbReference type="KEGG" id="ppd:Ppro_0839"/>
<evidence type="ECO:0000313" key="1">
    <source>
        <dbReference type="EMBL" id="ABK98468.1"/>
    </source>
</evidence>
<gene>
    <name evidence="1" type="ordered locus">Ppro_0839</name>
</gene>
<dbReference type="HOGENOM" id="CLU_174769_0_0_7"/>
<dbReference type="STRING" id="338966.Ppro_0839"/>
<proteinExistence type="predicted"/>